<protein>
    <recommendedName>
        <fullName evidence="3">Rx N-terminal domain-containing protein</fullName>
    </recommendedName>
</protein>
<proteinExistence type="predicted"/>
<dbReference type="Proteomes" id="UP000233551">
    <property type="component" value="Unassembled WGS sequence"/>
</dbReference>
<dbReference type="AlphaFoldDB" id="A0A2I0GK14"/>
<gene>
    <name evidence="1" type="ORF">CRG98_050228</name>
</gene>
<evidence type="ECO:0000313" key="1">
    <source>
        <dbReference type="EMBL" id="PKH63911.1"/>
    </source>
</evidence>
<evidence type="ECO:0000313" key="2">
    <source>
        <dbReference type="Proteomes" id="UP000233551"/>
    </source>
</evidence>
<name>A0A2I0GK14_PUNGR</name>
<feature type="non-terminal residue" evidence="1">
    <location>
        <position position="1"/>
    </location>
</feature>
<accession>A0A2I0GK14</accession>
<dbReference type="EMBL" id="PGOL01044967">
    <property type="protein sequence ID" value="PKH63911.1"/>
    <property type="molecule type" value="Genomic_DNA"/>
</dbReference>
<reference evidence="1 2" key="1">
    <citation type="submission" date="2017-11" db="EMBL/GenBank/DDBJ databases">
        <title>De-novo sequencing of pomegranate (Punica granatum L.) genome.</title>
        <authorList>
            <person name="Akparov Z."/>
            <person name="Amiraslanov A."/>
            <person name="Hajiyeva S."/>
            <person name="Abbasov M."/>
            <person name="Kaur K."/>
            <person name="Hamwieh A."/>
            <person name="Solovyev V."/>
            <person name="Salamov A."/>
            <person name="Braich B."/>
            <person name="Kosarev P."/>
            <person name="Mahmoud A."/>
            <person name="Hajiyev E."/>
            <person name="Babayeva S."/>
            <person name="Izzatullayeva V."/>
            <person name="Mammadov A."/>
            <person name="Mammadov A."/>
            <person name="Sharifova S."/>
            <person name="Ojaghi J."/>
            <person name="Eynullazada K."/>
            <person name="Bayramov B."/>
            <person name="Abdulazimova A."/>
            <person name="Shahmuradov I."/>
        </authorList>
    </citation>
    <scope>NUCLEOTIDE SEQUENCE [LARGE SCALE GENOMIC DNA]</scope>
    <source>
        <strain evidence="2">cv. AG2017</strain>
        <tissue evidence="1">Leaf</tissue>
    </source>
</reference>
<organism evidence="1 2">
    <name type="scientific">Punica granatum</name>
    <name type="common">Pomegranate</name>
    <dbReference type="NCBI Taxonomy" id="22663"/>
    <lineage>
        <taxon>Eukaryota</taxon>
        <taxon>Viridiplantae</taxon>
        <taxon>Streptophyta</taxon>
        <taxon>Embryophyta</taxon>
        <taxon>Tracheophyta</taxon>
        <taxon>Spermatophyta</taxon>
        <taxon>Magnoliopsida</taxon>
        <taxon>eudicotyledons</taxon>
        <taxon>Gunneridae</taxon>
        <taxon>Pentapetalae</taxon>
        <taxon>rosids</taxon>
        <taxon>malvids</taxon>
        <taxon>Myrtales</taxon>
        <taxon>Lythraceae</taxon>
        <taxon>Punica</taxon>
    </lineage>
</organism>
<comment type="caution">
    <text evidence="1">The sequence shown here is derived from an EMBL/GenBank/DDBJ whole genome shotgun (WGS) entry which is preliminary data.</text>
</comment>
<sequence length="142" mass="16095">ETNAELILGSIVDSITGQLIFLVSQKIGLAYDFKVVLQKFRSTIATIAAQLLHELDDLSTEALRRRRVTEGGKRILNEVHIFFSSSNQLIYAIKMAHRVLEIWKRIGSISNDRVHFQLKGNISLGSLVENQARTEAYPFEPR</sequence>
<keyword evidence="2" id="KW-1185">Reference proteome</keyword>
<dbReference type="STRING" id="22663.A0A2I0GK14"/>
<evidence type="ECO:0008006" key="3">
    <source>
        <dbReference type="Google" id="ProtNLM"/>
    </source>
</evidence>